<evidence type="ECO:0000313" key="3">
    <source>
        <dbReference type="Proteomes" id="UP001341281"/>
    </source>
</evidence>
<sequence>MGHGGLDRSQLEQFVHSRGLKQGNRTNLPNGVRAGSGGSPRSRTRSTAGREDEVATGEADRGGNGSNGLRTTIAVRCGAPPAQAEGPSVKEEARPSPALHAAGAQEDETGSVEGATEAGQGGGGFGVPPRRGVAETVRGAPPPPGAEGPPGRHGLSPGSARFRCTGGGGNGRAVLWSECGHAGGYLAGANGGKRIERSAGEASRGRRHIGLATGKDKSAISHFVRMRYRLDSTPLAEETTREIYVKRK</sequence>
<protein>
    <submittedName>
        <fullName evidence="2">Uncharacterized protein</fullName>
    </submittedName>
</protein>
<dbReference type="Proteomes" id="UP001341281">
    <property type="component" value="Chromosome 07"/>
</dbReference>
<feature type="compositionally biased region" description="Basic and acidic residues" evidence="1">
    <location>
        <begin position="48"/>
        <end position="61"/>
    </location>
</feature>
<reference evidence="2 3" key="1">
    <citation type="submission" date="2024-02" db="EMBL/GenBank/DDBJ databases">
        <title>High-quality chromosome-scale genome assembly of Pensacola bahiagrass (Paspalum notatum Flugge var. saurae).</title>
        <authorList>
            <person name="Vega J.M."/>
            <person name="Podio M."/>
            <person name="Orjuela J."/>
            <person name="Siena L.A."/>
            <person name="Pessino S.C."/>
            <person name="Combes M.C."/>
            <person name="Mariac C."/>
            <person name="Albertini E."/>
            <person name="Pupilli F."/>
            <person name="Ortiz J.P.A."/>
            <person name="Leblanc O."/>
        </authorList>
    </citation>
    <scope>NUCLEOTIDE SEQUENCE [LARGE SCALE GENOMIC DNA]</scope>
    <source>
        <strain evidence="2">R1</strain>
        <tissue evidence="2">Leaf</tissue>
    </source>
</reference>
<accession>A0AAQ3X3V8</accession>
<gene>
    <name evidence="2" type="ORF">U9M48_030996</name>
</gene>
<evidence type="ECO:0000313" key="2">
    <source>
        <dbReference type="EMBL" id="WVZ83901.1"/>
    </source>
</evidence>
<dbReference type="AlphaFoldDB" id="A0AAQ3X3V8"/>
<dbReference type="EMBL" id="CP144751">
    <property type="protein sequence ID" value="WVZ83901.1"/>
    <property type="molecule type" value="Genomic_DNA"/>
</dbReference>
<name>A0AAQ3X3V8_PASNO</name>
<keyword evidence="3" id="KW-1185">Reference proteome</keyword>
<proteinExistence type="predicted"/>
<organism evidence="2 3">
    <name type="scientific">Paspalum notatum var. saurae</name>
    <dbReference type="NCBI Taxonomy" id="547442"/>
    <lineage>
        <taxon>Eukaryota</taxon>
        <taxon>Viridiplantae</taxon>
        <taxon>Streptophyta</taxon>
        <taxon>Embryophyta</taxon>
        <taxon>Tracheophyta</taxon>
        <taxon>Spermatophyta</taxon>
        <taxon>Magnoliopsida</taxon>
        <taxon>Liliopsida</taxon>
        <taxon>Poales</taxon>
        <taxon>Poaceae</taxon>
        <taxon>PACMAD clade</taxon>
        <taxon>Panicoideae</taxon>
        <taxon>Andropogonodae</taxon>
        <taxon>Paspaleae</taxon>
        <taxon>Paspalinae</taxon>
        <taxon>Paspalum</taxon>
    </lineage>
</organism>
<feature type="compositionally biased region" description="Basic and acidic residues" evidence="1">
    <location>
        <begin position="1"/>
        <end position="10"/>
    </location>
</feature>
<evidence type="ECO:0000256" key="1">
    <source>
        <dbReference type="SAM" id="MobiDB-lite"/>
    </source>
</evidence>
<feature type="region of interest" description="Disordered" evidence="1">
    <location>
        <begin position="1"/>
        <end position="163"/>
    </location>
</feature>